<evidence type="ECO:0000313" key="2">
    <source>
        <dbReference type="Proteomes" id="UP000308600"/>
    </source>
</evidence>
<evidence type="ECO:0000313" key="1">
    <source>
        <dbReference type="EMBL" id="TFK65355.1"/>
    </source>
</evidence>
<dbReference type="Proteomes" id="UP000308600">
    <property type="component" value="Unassembled WGS sequence"/>
</dbReference>
<protein>
    <submittedName>
        <fullName evidence="1">Uncharacterized protein</fullName>
    </submittedName>
</protein>
<accession>A0ACD3AI59</accession>
<sequence length="224" mass="25977">MAYSGQKKVPESISRGLKCRRSRLPPHHYHQYLLVLEDPQHCTNDMGTLLINRVFRTNYIIYFISSSHHPRPSRKHHIFRSDTEIKFPPPKSQRYHDESLPTLNQRFATSSIGFYKFKHPHHHKRRQVHVSVSDRRPSPRRTTIQNYSYDNDLSSRIITGHDNSQRGGRYFFAFDSPDTDLSVSKTHLENSCSQTPHDGSGKVVRTDLELCGSLTLVIEQVLVS</sequence>
<organism evidence="1 2">
    <name type="scientific">Pluteus cervinus</name>
    <dbReference type="NCBI Taxonomy" id="181527"/>
    <lineage>
        <taxon>Eukaryota</taxon>
        <taxon>Fungi</taxon>
        <taxon>Dikarya</taxon>
        <taxon>Basidiomycota</taxon>
        <taxon>Agaricomycotina</taxon>
        <taxon>Agaricomycetes</taxon>
        <taxon>Agaricomycetidae</taxon>
        <taxon>Agaricales</taxon>
        <taxon>Pluteineae</taxon>
        <taxon>Pluteaceae</taxon>
        <taxon>Pluteus</taxon>
    </lineage>
</organism>
<reference evidence="1 2" key="1">
    <citation type="journal article" date="2019" name="Nat. Ecol. Evol.">
        <title>Megaphylogeny resolves global patterns of mushroom evolution.</title>
        <authorList>
            <person name="Varga T."/>
            <person name="Krizsan K."/>
            <person name="Foldi C."/>
            <person name="Dima B."/>
            <person name="Sanchez-Garcia M."/>
            <person name="Sanchez-Ramirez S."/>
            <person name="Szollosi G.J."/>
            <person name="Szarkandi J.G."/>
            <person name="Papp V."/>
            <person name="Albert L."/>
            <person name="Andreopoulos W."/>
            <person name="Angelini C."/>
            <person name="Antonin V."/>
            <person name="Barry K.W."/>
            <person name="Bougher N.L."/>
            <person name="Buchanan P."/>
            <person name="Buyck B."/>
            <person name="Bense V."/>
            <person name="Catcheside P."/>
            <person name="Chovatia M."/>
            <person name="Cooper J."/>
            <person name="Damon W."/>
            <person name="Desjardin D."/>
            <person name="Finy P."/>
            <person name="Geml J."/>
            <person name="Haridas S."/>
            <person name="Hughes K."/>
            <person name="Justo A."/>
            <person name="Karasinski D."/>
            <person name="Kautmanova I."/>
            <person name="Kiss B."/>
            <person name="Kocsube S."/>
            <person name="Kotiranta H."/>
            <person name="LaButti K.M."/>
            <person name="Lechner B.E."/>
            <person name="Liimatainen K."/>
            <person name="Lipzen A."/>
            <person name="Lukacs Z."/>
            <person name="Mihaltcheva S."/>
            <person name="Morgado L.N."/>
            <person name="Niskanen T."/>
            <person name="Noordeloos M.E."/>
            <person name="Ohm R.A."/>
            <person name="Ortiz-Santana B."/>
            <person name="Ovrebo C."/>
            <person name="Racz N."/>
            <person name="Riley R."/>
            <person name="Savchenko A."/>
            <person name="Shiryaev A."/>
            <person name="Soop K."/>
            <person name="Spirin V."/>
            <person name="Szebenyi C."/>
            <person name="Tomsovsky M."/>
            <person name="Tulloss R.E."/>
            <person name="Uehling J."/>
            <person name="Grigoriev I.V."/>
            <person name="Vagvolgyi C."/>
            <person name="Papp T."/>
            <person name="Martin F.M."/>
            <person name="Miettinen O."/>
            <person name="Hibbett D.S."/>
            <person name="Nagy L.G."/>
        </authorList>
    </citation>
    <scope>NUCLEOTIDE SEQUENCE [LARGE SCALE GENOMIC DNA]</scope>
    <source>
        <strain evidence="1 2">NL-1719</strain>
    </source>
</reference>
<keyword evidence="2" id="KW-1185">Reference proteome</keyword>
<proteinExistence type="predicted"/>
<name>A0ACD3AI59_9AGAR</name>
<gene>
    <name evidence="1" type="ORF">BDN72DRAFT_860676</name>
</gene>
<dbReference type="EMBL" id="ML208439">
    <property type="protein sequence ID" value="TFK65355.1"/>
    <property type="molecule type" value="Genomic_DNA"/>
</dbReference>